<protein>
    <recommendedName>
        <fullName evidence="3 20">tRNA-dihydrouridine(47) synthase [NAD(P)(+)]</fullName>
        <ecNumber evidence="2 20">1.3.1.89</ecNumber>
    </recommendedName>
    <alternativeName>
        <fullName evidence="20">tRNA-dihydrouridine synthase 3</fullName>
    </alternativeName>
</protein>
<dbReference type="PANTHER" id="PTHR45846">
    <property type="entry name" value="TRNA-DIHYDROURIDINE(47) SYNTHASE [NAD(P)(+)]-LIKE"/>
    <property type="match status" value="1"/>
</dbReference>
<evidence type="ECO:0000256" key="6">
    <source>
        <dbReference type="ARBA" id="ARBA00022664"/>
    </source>
</evidence>
<evidence type="ECO:0000313" key="25">
    <source>
        <dbReference type="Proteomes" id="UP000559027"/>
    </source>
</evidence>
<feature type="zinc finger region" description="C3H1-type" evidence="19">
    <location>
        <begin position="466"/>
        <end position="491"/>
    </location>
</feature>
<keyword evidence="22" id="KW-0472">Membrane</keyword>
<dbReference type="EC" id="1.3.1.89" evidence="2 20"/>
<dbReference type="GO" id="GO:0102265">
    <property type="term" value="F:tRNA-dihydrouridine47 synthase activity"/>
    <property type="evidence" value="ECO:0007669"/>
    <property type="project" value="UniProtKB-EC"/>
</dbReference>
<feature type="transmembrane region" description="Helical" evidence="22">
    <location>
        <begin position="111"/>
        <end position="131"/>
    </location>
</feature>
<evidence type="ECO:0000256" key="3">
    <source>
        <dbReference type="ARBA" id="ARBA00022143"/>
    </source>
</evidence>
<dbReference type="GO" id="GO:0008270">
    <property type="term" value="F:zinc ion binding"/>
    <property type="evidence" value="ECO:0007669"/>
    <property type="project" value="UniProtKB-KW"/>
</dbReference>
<evidence type="ECO:0000256" key="7">
    <source>
        <dbReference type="ARBA" id="ARBA00022694"/>
    </source>
</evidence>
<evidence type="ECO:0000256" key="8">
    <source>
        <dbReference type="ARBA" id="ARBA00022723"/>
    </source>
</evidence>
<evidence type="ECO:0000256" key="15">
    <source>
        <dbReference type="ARBA" id="ARBA00048266"/>
    </source>
</evidence>
<evidence type="ECO:0000256" key="1">
    <source>
        <dbReference type="ARBA" id="ARBA00001917"/>
    </source>
</evidence>
<dbReference type="InterPro" id="IPR005804">
    <property type="entry name" value="FA_desaturase_dom"/>
</dbReference>
<keyword evidence="10 19" id="KW-0863">Zinc-finger</keyword>
<dbReference type="PANTHER" id="PTHR45846:SF1">
    <property type="entry name" value="TRNA-DIHYDROURIDINE(47) SYNTHASE [NAD(P)(+)]-LIKE"/>
    <property type="match status" value="1"/>
</dbReference>
<dbReference type="Gene3D" id="3.20.20.70">
    <property type="entry name" value="Aldolase class I"/>
    <property type="match status" value="1"/>
</dbReference>
<feature type="transmembrane region" description="Helical" evidence="22">
    <location>
        <begin position="74"/>
        <end position="91"/>
    </location>
</feature>
<dbReference type="PROSITE" id="PS50103">
    <property type="entry name" value="ZF_C3H1"/>
    <property type="match status" value="2"/>
</dbReference>
<dbReference type="InterPro" id="IPR018517">
    <property type="entry name" value="tRNA_hU_synthase_CS"/>
</dbReference>
<evidence type="ECO:0000256" key="10">
    <source>
        <dbReference type="ARBA" id="ARBA00022771"/>
    </source>
</evidence>
<name>A0A8H5CYK9_9AGAR</name>
<comment type="caution">
    <text evidence="24">The sequence shown here is derived from an EMBL/GenBank/DDBJ whole genome shotgun (WGS) entry which is preliminary data.</text>
</comment>
<evidence type="ECO:0000259" key="23">
    <source>
        <dbReference type="PROSITE" id="PS50103"/>
    </source>
</evidence>
<keyword evidence="4 20" id="KW-0285">Flavoprotein</keyword>
<proteinExistence type="inferred from homology"/>
<evidence type="ECO:0000256" key="2">
    <source>
        <dbReference type="ARBA" id="ARBA00012376"/>
    </source>
</evidence>
<dbReference type="GO" id="GO:0006397">
    <property type="term" value="P:mRNA processing"/>
    <property type="evidence" value="ECO:0007669"/>
    <property type="project" value="UniProtKB-KW"/>
</dbReference>
<sequence>MQDYWLWSDYINIRSVLDCQHYLSMSRPQGKYNEQDLPVYAPMHWTLKEIKAAIPAKYFVRDTRKGVYFLTRDFLLAAAAWSLALRIDPLFKEPKATGAHSSYFFLESVRWLAWCAYWWFQGLIFTGIWVIGHECGHGAFSDHKLVNDLVGFVTHTFLWTPYFSWKFSHHRHHSNHGSMERDEVYVPKTRSDLGLPNATDPKLDYEEIFGDTPIYTLFMLIRQQLLAFPAYLLFNVSGQKTYPKWTNHFDPNSILFTPSQRNAVLISNAGIAFMAFAITYAIRLFGIATVIKYYGIPWLLVTHWFIMITYLHHTDPVIPHYRGKQWSFQRGAAATSLPDDDAAEGSTNTTRRKSDSQDNYQRSTGPQRKHMSKEEKKATRGANKGRRFGKTRDEVDLCWKIANGSDCEYGEKCRFSHDVPAYLAAKNRDLRVPETSEIKDSAPFIEISRPVSKPHPSHPSLDLGTTCPVFAETGECRYGFKCRFLGAHVRLDGEGIVVVGDEDKRARAALTANELNFVSNDVLNSLRTKKYPLPLTAVYLEELKSSEGDKGASTVKSDSVVLAEPEQDLDSVMSALEKPEPVHSKVEKLISERTGNLNEPEGGADVPMRFREKKRLRWAGKTYLAPLTTVGNLPFRRLCVALGADITCGEMGLANSFLAGSKEEWSLVRRHPSEKIFGVQVAGNKPANLVPTAEVIAKELTGGIDFVDVNCGCPIDLVFKQGSGSALIDAPGKLGKIIVGMNKVLGEIPVTVKLRTGVKDGKNTAHKLMPRIAPWGASCLTLHGRTRQQRYTRLADWDYIRQCVEAVRAQEEEEDLPPIPIFGGGDCFSAHDYYDKLEHCKVDGVMVGRGALIKPWIFTEIKERREWDISARERLDLIRDYANYGLRRVTSACCYSSTDFFLVISALIPPV</sequence>
<feature type="region of interest" description="Disordered" evidence="21">
    <location>
        <begin position="335"/>
        <end position="386"/>
    </location>
</feature>
<organism evidence="24 25">
    <name type="scientific">Leucocoprinus leucothites</name>
    <dbReference type="NCBI Taxonomy" id="201217"/>
    <lineage>
        <taxon>Eukaryota</taxon>
        <taxon>Fungi</taxon>
        <taxon>Dikarya</taxon>
        <taxon>Basidiomycota</taxon>
        <taxon>Agaricomycotina</taxon>
        <taxon>Agaricomycetes</taxon>
        <taxon>Agaricomycetidae</taxon>
        <taxon>Agaricales</taxon>
        <taxon>Agaricineae</taxon>
        <taxon>Agaricaceae</taxon>
        <taxon>Leucocoprinus</taxon>
    </lineage>
</organism>
<dbReference type="Pfam" id="PF00487">
    <property type="entry name" value="FA_desaturase"/>
    <property type="match status" value="1"/>
</dbReference>
<feature type="zinc finger region" description="C3H1-type" evidence="19">
    <location>
        <begin position="392"/>
        <end position="420"/>
    </location>
</feature>
<dbReference type="GO" id="GO:0050660">
    <property type="term" value="F:flavin adenine dinucleotide binding"/>
    <property type="evidence" value="ECO:0007669"/>
    <property type="project" value="UniProtKB-UniRule"/>
</dbReference>
<dbReference type="CDD" id="cd03507">
    <property type="entry name" value="Delta12-FADS-like"/>
    <property type="match status" value="1"/>
</dbReference>
<feature type="transmembrane region" description="Helical" evidence="22">
    <location>
        <begin position="262"/>
        <end position="282"/>
    </location>
</feature>
<dbReference type="SUPFAM" id="SSF51395">
    <property type="entry name" value="FMN-linked oxidoreductases"/>
    <property type="match status" value="1"/>
</dbReference>
<comment type="catalytic activity">
    <reaction evidence="17">
        <text>a 5,6-dihydrouridine in mRNA + NADP(+) = a uridine in mRNA + NADPH + H(+)</text>
        <dbReference type="Rhea" id="RHEA:69855"/>
        <dbReference type="Rhea" id="RHEA-COMP:14658"/>
        <dbReference type="Rhea" id="RHEA-COMP:17789"/>
        <dbReference type="ChEBI" id="CHEBI:15378"/>
        <dbReference type="ChEBI" id="CHEBI:57783"/>
        <dbReference type="ChEBI" id="CHEBI:58349"/>
        <dbReference type="ChEBI" id="CHEBI:65315"/>
        <dbReference type="ChEBI" id="CHEBI:74443"/>
    </reaction>
    <physiologicalReaction direction="right-to-left" evidence="17">
        <dbReference type="Rhea" id="RHEA:69857"/>
    </physiologicalReaction>
</comment>
<dbReference type="SMART" id="SM00356">
    <property type="entry name" value="ZnF_C3H1"/>
    <property type="match status" value="2"/>
</dbReference>
<dbReference type="CDD" id="cd02801">
    <property type="entry name" value="DUS_like_FMN"/>
    <property type="match status" value="1"/>
</dbReference>
<dbReference type="InterPro" id="IPR000571">
    <property type="entry name" value="Znf_CCCH"/>
</dbReference>
<keyword evidence="8 19" id="KW-0479">Metal-binding</keyword>
<evidence type="ECO:0000256" key="11">
    <source>
        <dbReference type="ARBA" id="ARBA00022833"/>
    </source>
</evidence>
<keyword evidence="6" id="KW-0507">mRNA processing</keyword>
<dbReference type="InterPro" id="IPR013785">
    <property type="entry name" value="Aldolase_TIM"/>
</dbReference>
<dbReference type="FunFam" id="3.20.20.70:FF:000067">
    <property type="entry name" value="tRNA-dihydrouridine(47) synthase [NAD(P)(+)]"/>
    <property type="match status" value="1"/>
</dbReference>
<keyword evidence="25" id="KW-1185">Reference proteome</keyword>
<keyword evidence="7 20" id="KW-0819">tRNA processing</keyword>
<comment type="similarity">
    <text evidence="20">Belongs to the dus family. Dus3 subfamily.</text>
</comment>
<comment type="function">
    <text evidence="20">Catalyzes the synthesis of dihydrouridine, a modified base found in the D-loop of most tRNAs. Specifically modifies U47 in cytoplasmic tRNAs.</text>
</comment>
<reference evidence="24 25" key="1">
    <citation type="journal article" date="2020" name="ISME J.">
        <title>Uncovering the hidden diversity of litter-decomposition mechanisms in mushroom-forming fungi.</title>
        <authorList>
            <person name="Floudas D."/>
            <person name="Bentzer J."/>
            <person name="Ahren D."/>
            <person name="Johansson T."/>
            <person name="Persson P."/>
            <person name="Tunlid A."/>
        </authorList>
    </citation>
    <scope>NUCLEOTIDE SEQUENCE [LARGE SCALE GENOMIC DNA]</scope>
    <source>
        <strain evidence="24 25">CBS 146.42</strain>
    </source>
</reference>
<dbReference type="AlphaFoldDB" id="A0A8H5CYK9"/>
<dbReference type="Proteomes" id="UP000559027">
    <property type="component" value="Unassembled WGS sequence"/>
</dbReference>
<dbReference type="GO" id="GO:0003723">
    <property type="term" value="F:RNA binding"/>
    <property type="evidence" value="ECO:0007669"/>
    <property type="project" value="TreeGrafter"/>
</dbReference>
<comment type="catalytic activity">
    <reaction evidence="15">
        <text>5,6-dihydrouridine(47) in tRNA + NAD(+) = uridine(47) in tRNA + NADH + H(+)</text>
        <dbReference type="Rhea" id="RHEA:53364"/>
        <dbReference type="Rhea" id="RHEA-COMP:13539"/>
        <dbReference type="Rhea" id="RHEA-COMP:13540"/>
        <dbReference type="ChEBI" id="CHEBI:15378"/>
        <dbReference type="ChEBI" id="CHEBI:57540"/>
        <dbReference type="ChEBI" id="CHEBI:57945"/>
        <dbReference type="ChEBI" id="CHEBI:65315"/>
        <dbReference type="ChEBI" id="CHEBI:74443"/>
        <dbReference type="EC" id="1.3.1.89"/>
    </reaction>
    <physiologicalReaction direction="right-to-left" evidence="15">
        <dbReference type="Rhea" id="RHEA:53366"/>
    </physiologicalReaction>
</comment>
<evidence type="ECO:0000256" key="4">
    <source>
        <dbReference type="ARBA" id="ARBA00022630"/>
    </source>
</evidence>
<comment type="catalytic activity">
    <reaction evidence="18">
        <text>5,6-dihydrouridine(47) in tRNA + NADP(+) = uridine(47) in tRNA + NADPH + H(+)</text>
        <dbReference type="Rhea" id="RHEA:53360"/>
        <dbReference type="Rhea" id="RHEA-COMP:13539"/>
        <dbReference type="Rhea" id="RHEA-COMP:13540"/>
        <dbReference type="ChEBI" id="CHEBI:15378"/>
        <dbReference type="ChEBI" id="CHEBI:57783"/>
        <dbReference type="ChEBI" id="CHEBI:58349"/>
        <dbReference type="ChEBI" id="CHEBI:65315"/>
        <dbReference type="ChEBI" id="CHEBI:74443"/>
        <dbReference type="EC" id="1.3.1.89"/>
    </reaction>
    <physiologicalReaction direction="right-to-left" evidence="18">
        <dbReference type="Rhea" id="RHEA:53362"/>
    </physiologicalReaction>
</comment>
<keyword evidence="9" id="KW-0677">Repeat</keyword>
<dbReference type="EMBL" id="JAACJO010000014">
    <property type="protein sequence ID" value="KAF5350434.1"/>
    <property type="molecule type" value="Genomic_DNA"/>
</dbReference>
<feature type="compositionally biased region" description="Polar residues" evidence="21">
    <location>
        <begin position="357"/>
        <end position="366"/>
    </location>
</feature>
<evidence type="ECO:0000256" key="19">
    <source>
        <dbReference type="PROSITE-ProRule" id="PRU00723"/>
    </source>
</evidence>
<comment type="cofactor">
    <cofactor evidence="1 20">
        <name>FMN</name>
        <dbReference type="ChEBI" id="CHEBI:58210"/>
    </cofactor>
</comment>
<gene>
    <name evidence="24" type="ORF">D9756_008667</name>
</gene>
<evidence type="ECO:0000256" key="21">
    <source>
        <dbReference type="SAM" id="MobiDB-lite"/>
    </source>
</evidence>
<keyword evidence="12 20" id="KW-0521">NADP</keyword>
<evidence type="ECO:0000256" key="9">
    <source>
        <dbReference type="ARBA" id="ARBA00022737"/>
    </source>
</evidence>
<feature type="domain" description="C3H1-type" evidence="23">
    <location>
        <begin position="392"/>
        <end position="420"/>
    </location>
</feature>
<keyword evidence="14 20" id="KW-0520">NAD</keyword>
<evidence type="ECO:0000313" key="24">
    <source>
        <dbReference type="EMBL" id="KAF5350434.1"/>
    </source>
</evidence>
<evidence type="ECO:0000256" key="22">
    <source>
        <dbReference type="SAM" id="Phobius"/>
    </source>
</evidence>
<keyword evidence="13 20" id="KW-0560">Oxidoreductase</keyword>
<feature type="transmembrane region" description="Helical" evidence="22">
    <location>
        <begin position="294"/>
        <end position="312"/>
    </location>
</feature>
<keyword evidence="22" id="KW-0812">Transmembrane</keyword>
<dbReference type="PROSITE" id="PS01136">
    <property type="entry name" value="UPF0034"/>
    <property type="match status" value="1"/>
</dbReference>
<keyword evidence="11 19" id="KW-0862">Zinc</keyword>
<comment type="catalytic activity">
    <reaction evidence="16">
        <text>a 5,6-dihydrouridine in mRNA + NAD(+) = a uridine in mRNA + NADH + H(+)</text>
        <dbReference type="Rhea" id="RHEA:69851"/>
        <dbReference type="Rhea" id="RHEA-COMP:14658"/>
        <dbReference type="Rhea" id="RHEA-COMP:17789"/>
        <dbReference type="ChEBI" id="CHEBI:15378"/>
        <dbReference type="ChEBI" id="CHEBI:57540"/>
        <dbReference type="ChEBI" id="CHEBI:57945"/>
        <dbReference type="ChEBI" id="CHEBI:65315"/>
        <dbReference type="ChEBI" id="CHEBI:74443"/>
    </reaction>
    <physiologicalReaction direction="right-to-left" evidence="16">
        <dbReference type="Rhea" id="RHEA:69853"/>
    </physiologicalReaction>
</comment>
<keyword evidence="5 20" id="KW-0288">FMN</keyword>
<dbReference type="Gene3D" id="4.10.1000.10">
    <property type="entry name" value="Zinc finger, CCCH-type"/>
    <property type="match status" value="1"/>
</dbReference>
<evidence type="ECO:0000256" key="13">
    <source>
        <dbReference type="ARBA" id="ARBA00023002"/>
    </source>
</evidence>
<feature type="domain" description="C3H1-type" evidence="23">
    <location>
        <begin position="466"/>
        <end position="491"/>
    </location>
</feature>
<dbReference type="Pfam" id="PF01207">
    <property type="entry name" value="Dus"/>
    <property type="match status" value="1"/>
</dbReference>
<evidence type="ECO:0000256" key="17">
    <source>
        <dbReference type="ARBA" id="ARBA00049447"/>
    </source>
</evidence>
<accession>A0A8H5CYK9</accession>
<evidence type="ECO:0000256" key="14">
    <source>
        <dbReference type="ARBA" id="ARBA00023027"/>
    </source>
</evidence>
<keyword evidence="22" id="KW-1133">Transmembrane helix</keyword>
<dbReference type="GO" id="GO:0006629">
    <property type="term" value="P:lipid metabolic process"/>
    <property type="evidence" value="ECO:0007669"/>
    <property type="project" value="InterPro"/>
</dbReference>
<dbReference type="InterPro" id="IPR035587">
    <property type="entry name" value="DUS-like_FMN-bd"/>
</dbReference>
<evidence type="ECO:0000256" key="12">
    <source>
        <dbReference type="ARBA" id="ARBA00022857"/>
    </source>
</evidence>
<evidence type="ECO:0000256" key="20">
    <source>
        <dbReference type="RuleBase" id="RU291113"/>
    </source>
</evidence>
<evidence type="ECO:0000256" key="18">
    <source>
        <dbReference type="ARBA" id="ARBA00049513"/>
    </source>
</evidence>
<evidence type="ECO:0000256" key="16">
    <source>
        <dbReference type="ARBA" id="ARBA00048342"/>
    </source>
</evidence>
<dbReference type="OrthoDB" id="259935at2759"/>
<evidence type="ECO:0000256" key="5">
    <source>
        <dbReference type="ARBA" id="ARBA00022643"/>
    </source>
</evidence>
<dbReference type="Pfam" id="PF25585">
    <property type="entry name" value="zf-CCCH_DUS3L"/>
    <property type="match status" value="2"/>
</dbReference>